<feature type="non-terminal residue" evidence="2">
    <location>
        <position position="83"/>
    </location>
</feature>
<proteinExistence type="predicted"/>
<accession>A0A820JEZ8</accession>
<dbReference type="InterPro" id="IPR012338">
    <property type="entry name" value="Beta-lactam/transpept-like"/>
</dbReference>
<feature type="signal peptide" evidence="1">
    <location>
        <begin position="1"/>
        <end position="18"/>
    </location>
</feature>
<name>A0A820JEZ8_9BILA</name>
<comment type="caution">
    <text evidence="2">The sequence shown here is derived from an EMBL/GenBank/DDBJ whole genome shotgun (WGS) entry which is preliminary data.</text>
</comment>
<evidence type="ECO:0000313" key="3">
    <source>
        <dbReference type="Proteomes" id="UP000663836"/>
    </source>
</evidence>
<protein>
    <recommendedName>
        <fullName evidence="4">Beta-lactamase-related domain-containing protein</fullName>
    </recommendedName>
</protein>
<evidence type="ECO:0008006" key="4">
    <source>
        <dbReference type="Google" id="ProtNLM"/>
    </source>
</evidence>
<evidence type="ECO:0000256" key="1">
    <source>
        <dbReference type="SAM" id="SignalP"/>
    </source>
</evidence>
<dbReference type="Gene3D" id="3.40.710.10">
    <property type="entry name" value="DD-peptidase/beta-lactamase superfamily"/>
    <property type="match status" value="1"/>
</dbReference>
<sequence length="83" mass="9302">MFWFFFLIALIKADSTELQCPPATASIQRLLDEAYIPGASVIVLNRDEILYQKGIGYHSPPIPEQRQPMNAVSSIFVFASISK</sequence>
<reference evidence="2" key="1">
    <citation type="submission" date="2021-02" db="EMBL/GenBank/DDBJ databases">
        <authorList>
            <person name="Nowell W R."/>
        </authorList>
    </citation>
    <scope>NUCLEOTIDE SEQUENCE</scope>
</reference>
<keyword evidence="1" id="KW-0732">Signal</keyword>
<gene>
    <name evidence="2" type="ORF">JBS370_LOCUS41126</name>
</gene>
<dbReference type="Proteomes" id="UP000663836">
    <property type="component" value="Unassembled WGS sequence"/>
</dbReference>
<dbReference type="AlphaFoldDB" id="A0A820JEZ8"/>
<organism evidence="2 3">
    <name type="scientific">Rotaria sordida</name>
    <dbReference type="NCBI Taxonomy" id="392033"/>
    <lineage>
        <taxon>Eukaryota</taxon>
        <taxon>Metazoa</taxon>
        <taxon>Spiralia</taxon>
        <taxon>Gnathifera</taxon>
        <taxon>Rotifera</taxon>
        <taxon>Eurotatoria</taxon>
        <taxon>Bdelloidea</taxon>
        <taxon>Philodinida</taxon>
        <taxon>Philodinidae</taxon>
        <taxon>Rotaria</taxon>
    </lineage>
</organism>
<dbReference type="SUPFAM" id="SSF56601">
    <property type="entry name" value="beta-lactamase/transpeptidase-like"/>
    <property type="match status" value="1"/>
</dbReference>
<evidence type="ECO:0000313" key="2">
    <source>
        <dbReference type="EMBL" id="CAF4324481.1"/>
    </source>
</evidence>
<dbReference type="EMBL" id="CAJOBD010042546">
    <property type="protein sequence ID" value="CAF4324481.1"/>
    <property type="molecule type" value="Genomic_DNA"/>
</dbReference>
<feature type="chain" id="PRO_5032596870" description="Beta-lactamase-related domain-containing protein" evidence="1">
    <location>
        <begin position="19"/>
        <end position="83"/>
    </location>
</feature>